<dbReference type="Pfam" id="PF08446">
    <property type="entry name" value="PAS_2"/>
    <property type="match status" value="1"/>
</dbReference>
<dbReference type="PANTHER" id="PTHR43065">
    <property type="entry name" value="SENSOR HISTIDINE KINASE"/>
    <property type="match status" value="1"/>
</dbReference>
<dbReference type="AlphaFoldDB" id="A0A9X1X4B2"/>
<feature type="domain" description="Phytochrome chromophore attachment site" evidence="5">
    <location>
        <begin position="145"/>
        <end position="303"/>
    </location>
</feature>
<keyword evidence="7" id="KW-1185">Reference proteome</keyword>
<sequence>MANKNYDSEFCGSLPLHNINLIQPYGYLLVLQKEDFTVVQVSENTEELLNLPPADIINKSIERFLGKAQFETLKQKVATDATGKLPLSFNFEVNTTNQRMLALIHIKEQYLIIELEKVAENTDRYFTEVFQEIKYSMANIELAGSVQEVCDTAVRELRKLSGFDGIMMYRFDSNWNGTVIAEEKDEKLEKYLGYTFPASDVPKQARQLYLKNPYRLIPTRNYNPVRLYPVINPITHTFIDLSDCNLRSVAAVHLEYLKNMGVDASMSIRVIKDGELWGLISCHNTTPKYVNYEICTVFELLSSVVSNKISSIYSKEEFDREAELQNKRTSLIDKVYTESDLAAGLLKDKEQNLLDMFNATGAVVVNNNQQTRIGETPNEDSVENLVIWLQGKNVVKTYANDNLAAIYEDAAEYADIASGILAIPVDADKGNYIICFRPEFVKTVSWGGDPEKAINFEPDGKAYHPRNSFKLWQQTVRQTSLPWSRHEINAAEMLRSFAFEFQTKQLYN</sequence>
<dbReference type="PRINTS" id="PR01033">
    <property type="entry name" value="PHYTOCHROME"/>
</dbReference>
<evidence type="ECO:0000313" key="7">
    <source>
        <dbReference type="Proteomes" id="UP001139450"/>
    </source>
</evidence>
<accession>A0A9X1X4B2</accession>
<dbReference type="Gene3D" id="3.30.450.270">
    <property type="match status" value="1"/>
</dbReference>
<dbReference type="EMBL" id="JALJEJ010000006">
    <property type="protein sequence ID" value="MCJ8210852.1"/>
    <property type="molecule type" value="Genomic_DNA"/>
</dbReference>
<dbReference type="InterPro" id="IPR043150">
    <property type="entry name" value="Phytochrome_PHY_sf"/>
</dbReference>
<dbReference type="RefSeq" id="WP_245130829.1">
    <property type="nucleotide sequence ID" value="NZ_JALJEJ010000006.1"/>
</dbReference>
<dbReference type="InterPro" id="IPR013654">
    <property type="entry name" value="PAS_2"/>
</dbReference>
<dbReference type="GO" id="GO:0006355">
    <property type="term" value="P:regulation of DNA-templated transcription"/>
    <property type="evidence" value="ECO:0007669"/>
    <property type="project" value="InterPro"/>
</dbReference>
<name>A0A9X1X4B2_9SPHI</name>
<reference evidence="6" key="1">
    <citation type="submission" date="2022-04" db="EMBL/GenBank/DDBJ databases">
        <title>Mucilaginibacter sp. RS28 isolated from freshwater.</title>
        <authorList>
            <person name="Ko S.-R."/>
        </authorList>
    </citation>
    <scope>NUCLEOTIDE SEQUENCE</scope>
    <source>
        <strain evidence="6">RS28</strain>
    </source>
</reference>
<dbReference type="GO" id="GO:0009881">
    <property type="term" value="F:photoreceptor activity"/>
    <property type="evidence" value="ECO:0007669"/>
    <property type="project" value="UniProtKB-KW"/>
</dbReference>
<dbReference type="Pfam" id="PF01590">
    <property type="entry name" value="GAF"/>
    <property type="match status" value="1"/>
</dbReference>
<keyword evidence="2" id="KW-0716">Sensory transduction</keyword>
<dbReference type="Gene3D" id="3.30.450.40">
    <property type="match status" value="1"/>
</dbReference>
<dbReference type="Gene3D" id="3.30.450.20">
    <property type="entry name" value="PAS domain"/>
    <property type="match status" value="1"/>
</dbReference>
<dbReference type="InterPro" id="IPR035965">
    <property type="entry name" value="PAS-like_dom_sf"/>
</dbReference>
<dbReference type="InterPro" id="IPR001294">
    <property type="entry name" value="Phytochrome"/>
</dbReference>
<evidence type="ECO:0000313" key="6">
    <source>
        <dbReference type="EMBL" id="MCJ8210852.1"/>
    </source>
</evidence>
<dbReference type="InterPro" id="IPR013515">
    <property type="entry name" value="Phytochrome_cen-reg"/>
</dbReference>
<dbReference type="InterPro" id="IPR003018">
    <property type="entry name" value="GAF"/>
</dbReference>
<dbReference type="SUPFAM" id="SSF55781">
    <property type="entry name" value="GAF domain-like"/>
    <property type="match status" value="2"/>
</dbReference>
<comment type="caution">
    <text evidence="6">The sequence shown here is derived from an EMBL/GenBank/DDBJ whole genome shotgun (WGS) entry which is preliminary data.</text>
</comment>
<dbReference type="GO" id="GO:0009584">
    <property type="term" value="P:detection of visible light"/>
    <property type="evidence" value="ECO:0007669"/>
    <property type="project" value="InterPro"/>
</dbReference>
<gene>
    <name evidence="6" type="ORF">MUY27_14130</name>
</gene>
<dbReference type="InterPro" id="IPR029016">
    <property type="entry name" value="GAF-like_dom_sf"/>
</dbReference>
<dbReference type="Proteomes" id="UP001139450">
    <property type="component" value="Unassembled WGS sequence"/>
</dbReference>
<dbReference type="PANTHER" id="PTHR43065:SF42">
    <property type="entry name" value="TWO-COMPONENT SENSOR PPRA"/>
    <property type="match status" value="1"/>
</dbReference>
<proteinExistence type="predicted"/>
<keyword evidence="4" id="KW-0675">Receptor</keyword>
<evidence type="ECO:0000259" key="5">
    <source>
        <dbReference type="PROSITE" id="PS50046"/>
    </source>
</evidence>
<dbReference type="Pfam" id="PF00360">
    <property type="entry name" value="PHY"/>
    <property type="match status" value="1"/>
</dbReference>
<evidence type="ECO:0000256" key="3">
    <source>
        <dbReference type="ARBA" id="ARBA00022991"/>
    </source>
</evidence>
<keyword evidence="3" id="KW-0157">Chromophore</keyword>
<dbReference type="SMART" id="SM00065">
    <property type="entry name" value="GAF"/>
    <property type="match status" value="1"/>
</dbReference>
<protein>
    <submittedName>
        <fullName evidence="6">GAF domain-containing protein</fullName>
    </submittedName>
</protein>
<evidence type="ECO:0000256" key="4">
    <source>
        <dbReference type="ARBA" id="ARBA00023170"/>
    </source>
</evidence>
<evidence type="ECO:0000256" key="2">
    <source>
        <dbReference type="ARBA" id="ARBA00022606"/>
    </source>
</evidence>
<organism evidence="6 7">
    <name type="scientific">Mucilaginibacter straminoryzae</name>
    <dbReference type="NCBI Taxonomy" id="2932774"/>
    <lineage>
        <taxon>Bacteria</taxon>
        <taxon>Pseudomonadati</taxon>
        <taxon>Bacteroidota</taxon>
        <taxon>Sphingobacteriia</taxon>
        <taxon>Sphingobacteriales</taxon>
        <taxon>Sphingobacteriaceae</taxon>
        <taxon>Mucilaginibacter</taxon>
    </lineage>
</organism>
<dbReference type="PROSITE" id="PS50046">
    <property type="entry name" value="PHYTOCHROME_2"/>
    <property type="match status" value="1"/>
</dbReference>
<keyword evidence="1" id="KW-0600">Photoreceptor protein</keyword>
<dbReference type="InterPro" id="IPR016132">
    <property type="entry name" value="Phyto_chromo_attachment"/>
</dbReference>
<evidence type="ECO:0000256" key="1">
    <source>
        <dbReference type="ARBA" id="ARBA00022543"/>
    </source>
</evidence>
<dbReference type="SUPFAM" id="SSF55785">
    <property type="entry name" value="PYP-like sensor domain (PAS domain)"/>
    <property type="match status" value="1"/>
</dbReference>